<comment type="caution">
    <text evidence="2">The sequence shown here is derived from an EMBL/GenBank/DDBJ whole genome shotgun (WGS) entry which is preliminary data.</text>
</comment>
<evidence type="ECO:0000313" key="2">
    <source>
        <dbReference type="EMBL" id="KAG0147029.1"/>
    </source>
</evidence>
<organism evidence="2 3">
    <name type="scientific">Cronartium quercuum f. sp. fusiforme G11</name>
    <dbReference type="NCBI Taxonomy" id="708437"/>
    <lineage>
        <taxon>Eukaryota</taxon>
        <taxon>Fungi</taxon>
        <taxon>Dikarya</taxon>
        <taxon>Basidiomycota</taxon>
        <taxon>Pucciniomycotina</taxon>
        <taxon>Pucciniomycetes</taxon>
        <taxon>Pucciniales</taxon>
        <taxon>Coleosporiaceae</taxon>
        <taxon>Cronartium</taxon>
    </lineage>
</organism>
<evidence type="ECO:0000256" key="1">
    <source>
        <dbReference type="SAM" id="MobiDB-lite"/>
    </source>
</evidence>
<reference evidence="2" key="1">
    <citation type="submission" date="2013-11" db="EMBL/GenBank/DDBJ databases">
        <title>Genome sequence of the fusiform rust pathogen reveals effectors for host alternation and coevolution with pine.</title>
        <authorList>
            <consortium name="DOE Joint Genome Institute"/>
            <person name="Smith K."/>
            <person name="Pendleton A."/>
            <person name="Kubisiak T."/>
            <person name="Anderson C."/>
            <person name="Salamov A."/>
            <person name="Aerts A."/>
            <person name="Riley R."/>
            <person name="Clum A."/>
            <person name="Lindquist E."/>
            <person name="Ence D."/>
            <person name="Campbell M."/>
            <person name="Kronenberg Z."/>
            <person name="Feau N."/>
            <person name="Dhillon B."/>
            <person name="Hamelin R."/>
            <person name="Burleigh J."/>
            <person name="Smith J."/>
            <person name="Yandell M."/>
            <person name="Nelson C."/>
            <person name="Grigoriev I."/>
            <person name="Davis J."/>
        </authorList>
    </citation>
    <scope>NUCLEOTIDE SEQUENCE</scope>
    <source>
        <strain evidence="2">G11</strain>
    </source>
</reference>
<accession>A0A9P6NJB2</accession>
<feature type="region of interest" description="Disordered" evidence="1">
    <location>
        <begin position="23"/>
        <end position="55"/>
    </location>
</feature>
<evidence type="ECO:0000313" key="3">
    <source>
        <dbReference type="Proteomes" id="UP000886653"/>
    </source>
</evidence>
<name>A0A9P6NJB2_9BASI</name>
<sequence length="247" mass="27167">MRHQSNLLKTRLQKVSILQTAGQPVVHQQGPTPADSAEINLQQNVPQPPSPIPDPEAILKAARARTWLEKASAHANPPKQTDPIPITQKDLQIALQLEQFQFPTGKELEQLQLDTSRKNVQPIPPDILPPLPDPDSDSSIENKLDPATESPTELSPIPSPFLRATDVRYPTDPPLLVPPKGTFGQTAPITHLFSVLSGSDDHNPQRKKEKQKGKMATEEDIRIMNEHFTSTGKRATIGAIDGNNTEN</sequence>
<dbReference type="EMBL" id="MU167252">
    <property type="protein sequence ID" value="KAG0147029.1"/>
    <property type="molecule type" value="Genomic_DNA"/>
</dbReference>
<dbReference type="Proteomes" id="UP000886653">
    <property type="component" value="Unassembled WGS sequence"/>
</dbReference>
<proteinExistence type="predicted"/>
<feature type="compositionally biased region" description="Pro residues" evidence="1">
    <location>
        <begin position="122"/>
        <end position="133"/>
    </location>
</feature>
<protein>
    <submittedName>
        <fullName evidence="2">Uncharacterized protein</fullName>
    </submittedName>
</protein>
<feature type="region of interest" description="Disordered" evidence="1">
    <location>
        <begin position="119"/>
        <end position="160"/>
    </location>
</feature>
<keyword evidence="3" id="KW-1185">Reference proteome</keyword>
<feature type="region of interest" description="Disordered" evidence="1">
    <location>
        <begin position="197"/>
        <end position="216"/>
    </location>
</feature>
<dbReference type="AlphaFoldDB" id="A0A9P6NJB2"/>
<gene>
    <name evidence="2" type="ORF">CROQUDRAFT_699999</name>
</gene>